<evidence type="ECO:0000313" key="2">
    <source>
        <dbReference type="Proteomes" id="UP001336250"/>
    </source>
</evidence>
<proteinExistence type="predicted"/>
<gene>
    <name evidence="1" type="ORF">V4F39_07110</name>
</gene>
<comment type="caution">
    <text evidence="1">The sequence shown here is derived from an EMBL/GenBank/DDBJ whole genome shotgun (WGS) entry which is preliminary data.</text>
</comment>
<reference evidence="1 2" key="1">
    <citation type="submission" date="2024-02" db="EMBL/GenBank/DDBJ databases">
        <title>Genome sequence of Aquincola sp. MAHUQ-54.</title>
        <authorList>
            <person name="Huq M.A."/>
        </authorList>
    </citation>
    <scope>NUCLEOTIDE SEQUENCE [LARGE SCALE GENOMIC DNA]</scope>
    <source>
        <strain evidence="1 2">MAHUQ-54</strain>
    </source>
</reference>
<sequence length="134" mass="13653">MLNPATTAGPSSKSLDLEVALAAVERHLTSLGQALHDSNASAIELQASELHRSLATAVNRFAQAARQGGVPPALRERLAQASGRVAAQRESLARATAALDRAIDTLMPGQGNNASLYGANGAADRGSSTGVVQA</sequence>
<dbReference type="Proteomes" id="UP001336250">
    <property type="component" value="Unassembled WGS sequence"/>
</dbReference>
<dbReference type="RefSeq" id="WP_332288617.1">
    <property type="nucleotide sequence ID" value="NZ_JAZIBG010000019.1"/>
</dbReference>
<dbReference type="EMBL" id="JAZIBG010000019">
    <property type="protein sequence ID" value="MEF7613676.1"/>
    <property type="molecule type" value="Genomic_DNA"/>
</dbReference>
<dbReference type="AlphaFoldDB" id="A0AAW9Q1G0"/>
<name>A0AAW9Q1G0_9BURK</name>
<accession>A0AAW9Q1G0</accession>
<protein>
    <recommendedName>
        <fullName evidence="3">Flagellar protein FlgN</fullName>
    </recommendedName>
</protein>
<organism evidence="1 2">
    <name type="scientific">Aquincola agrisoli</name>
    <dbReference type="NCBI Taxonomy" id="3119538"/>
    <lineage>
        <taxon>Bacteria</taxon>
        <taxon>Pseudomonadati</taxon>
        <taxon>Pseudomonadota</taxon>
        <taxon>Betaproteobacteria</taxon>
        <taxon>Burkholderiales</taxon>
        <taxon>Sphaerotilaceae</taxon>
        <taxon>Aquincola</taxon>
    </lineage>
</organism>
<keyword evidence="2" id="KW-1185">Reference proteome</keyword>
<evidence type="ECO:0008006" key="3">
    <source>
        <dbReference type="Google" id="ProtNLM"/>
    </source>
</evidence>
<evidence type="ECO:0000313" key="1">
    <source>
        <dbReference type="EMBL" id="MEF7613676.1"/>
    </source>
</evidence>